<dbReference type="GO" id="GO:0016075">
    <property type="term" value="P:rRNA catabolic process"/>
    <property type="evidence" value="ECO:0007669"/>
    <property type="project" value="TreeGrafter"/>
</dbReference>
<dbReference type="SUPFAM" id="SSF88723">
    <property type="entry name" value="PIN domain-like"/>
    <property type="match status" value="1"/>
</dbReference>
<dbReference type="EMBL" id="MFBO01000016">
    <property type="protein sequence ID" value="OGD98102.1"/>
    <property type="molecule type" value="Genomic_DNA"/>
</dbReference>
<comment type="caution">
    <text evidence="2">The sequence shown here is derived from an EMBL/GenBank/DDBJ whole genome shotgun (WGS) entry which is preliminary data.</text>
</comment>
<dbReference type="Gene3D" id="3.40.50.1010">
    <property type="entry name" value="5'-nuclease"/>
    <property type="match status" value="1"/>
</dbReference>
<evidence type="ECO:0000313" key="3">
    <source>
        <dbReference type="Proteomes" id="UP000176740"/>
    </source>
</evidence>
<accession>A0A1F5H1R4</accession>
<dbReference type="InterPro" id="IPR039018">
    <property type="entry name" value="VapC20-like"/>
</dbReference>
<organism evidence="2 3">
    <name type="scientific">Candidatus Curtissbacteria bacterium RIFCSPLOWO2_01_FULL_38_11b</name>
    <dbReference type="NCBI Taxonomy" id="1797725"/>
    <lineage>
        <taxon>Bacteria</taxon>
        <taxon>Candidatus Curtissiibacteriota</taxon>
    </lineage>
</organism>
<gene>
    <name evidence="2" type="ORF">A3A49_01315</name>
</gene>
<reference evidence="2 3" key="1">
    <citation type="journal article" date="2016" name="Nat. Commun.">
        <title>Thousands of microbial genomes shed light on interconnected biogeochemical processes in an aquifer system.</title>
        <authorList>
            <person name="Anantharaman K."/>
            <person name="Brown C.T."/>
            <person name="Hug L.A."/>
            <person name="Sharon I."/>
            <person name="Castelle C.J."/>
            <person name="Probst A.J."/>
            <person name="Thomas B.C."/>
            <person name="Singh A."/>
            <person name="Wilkins M.J."/>
            <person name="Karaoz U."/>
            <person name="Brodie E.L."/>
            <person name="Williams K.H."/>
            <person name="Hubbard S.S."/>
            <person name="Banfield J.F."/>
        </authorList>
    </citation>
    <scope>NUCLEOTIDE SEQUENCE [LARGE SCALE GENOMIC DNA]</scope>
</reference>
<evidence type="ECO:0000259" key="1">
    <source>
        <dbReference type="Pfam" id="PF01850"/>
    </source>
</evidence>
<dbReference type="STRING" id="1797725.A3A49_01315"/>
<evidence type="ECO:0000313" key="2">
    <source>
        <dbReference type="EMBL" id="OGD98102.1"/>
    </source>
</evidence>
<dbReference type="AlphaFoldDB" id="A0A1F5H1R4"/>
<dbReference type="GO" id="GO:0004521">
    <property type="term" value="F:RNA endonuclease activity"/>
    <property type="evidence" value="ECO:0007669"/>
    <property type="project" value="InterPro"/>
</dbReference>
<dbReference type="Pfam" id="PF01850">
    <property type="entry name" value="PIN"/>
    <property type="match status" value="1"/>
</dbReference>
<feature type="domain" description="PIN" evidence="1">
    <location>
        <begin position="3"/>
        <end position="129"/>
    </location>
</feature>
<name>A0A1F5H1R4_9BACT</name>
<protein>
    <recommendedName>
        <fullName evidence="1">PIN domain-containing protein</fullName>
    </recommendedName>
</protein>
<dbReference type="PANTHER" id="PTHR42188">
    <property type="entry name" value="23S RRNA-SPECIFIC ENDONUCLEASE VAPC20"/>
    <property type="match status" value="1"/>
</dbReference>
<dbReference type="InterPro" id="IPR029060">
    <property type="entry name" value="PIN-like_dom_sf"/>
</dbReference>
<dbReference type="InterPro" id="IPR002716">
    <property type="entry name" value="PIN_dom"/>
</dbReference>
<dbReference type="PANTHER" id="PTHR42188:SF1">
    <property type="entry name" value="23S RRNA-SPECIFIC ENDONUCLEASE VAPC20"/>
    <property type="match status" value="1"/>
</dbReference>
<proteinExistence type="predicted"/>
<dbReference type="Proteomes" id="UP000176740">
    <property type="component" value="Unassembled WGS sequence"/>
</dbReference>
<sequence length="141" mass="16018">MQVFVDASAYISALNKNDSNYKKAIEISDRLFSQGAEFITSNIVIYEVYTILAAKVDKLLAIKFKSKIDLEGVPVIYVDGQIDSEAWKIFEKERSKNVGFFDCTSFAIMKLYEISAVFSFDSDYHKFCKKEGFAFNTILLG</sequence>